<dbReference type="InterPro" id="IPR036412">
    <property type="entry name" value="HAD-like_sf"/>
</dbReference>
<keyword evidence="3" id="KW-1185">Reference proteome</keyword>
<proteinExistence type="predicted"/>
<dbReference type="InterPro" id="IPR051540">
    <property type="entry name" value="S-2-haloacid_dehalogenase"/>
</dbReference>
<dbReference type="PANTHER" id="PTHR43316">
    <property type="entry name" value="HYDROLASE, HALOACID DELAHOGENASE-RELATED"/>
    <property type="match status" value="1"/>
</dbReference>
<dbReference type="SFLD" id="SFLDG01129">
    <property type="entry name" value="C1.5:_HAD__Beta-PGM__Phosphata"/>
    <property type="match status" value="1"/>
</dbReference>
<keyword evidence="1 2" id="KW-0378">Hydrolase</keyword>
<organism evidence="2 3">
    <name type="scientific">Bariatricus massiliensis</name>
    <dbReference type="NCBI Taxonomy" id="1745713"/>
    <lineage>
        <taxon>Bacteria</taxon>
        <taxon>Bacillati</taxon>
        <taxon>Bacillota</taxon>
        <taxon>Clostridia</taxon>
        <taxon>Lachnospirales</taxon>
        <taxon>Lachnospiraceae</taxon>
        <taxon>Bariatricus</taxon>
    </lineage>
</organism>
<sequence length="222" mass="25654">MLKGIFIDYTGTTVQETGKEIEEVVMRICRSSDLHEPKEAVALWWKWLKEYEEKSYKETYLTEDEIVDRVLEHLKKDINLRENFEELHRLFQQFWIHAPAFPEVRDFFERCPLPIYIISNNGIQYLEKAMEDKGLTPAGLVCADMVKAYKPHRELFEKALEVSGFSADEVLHVGDSYSSDIIGAKSAGITPILVQRTGGKTYPDVTIVRNLMEVLPLIQEEI</sequence>
<dbReference type="NCBIfam" id="TIGR01549">
    <property type="entry name" value="HAD-SF-IA-v1"/>
    <property type="match status" value="1"/>
</dbReference>
<dbReference type="SUPFAM" id="SSF56784">
    <property type="entry name" value="HAD-like"/>
    <property type="match status" value="1"/>
</dbReference>
<dbReference type="Proteomes" id="UP001299546">
    <property type="component" value="Unassembled WGS sequence"/>
</dbReference>
<evidence type="ECO:0000313" key="3">
    <source>
        <dbReference type="Proteomes" id="UP001299546"/>
    </source>
</evidence>
<dbReference type="PANTHER" id="PTHR43316:SF3">
    <property type="entry name" value="HALOACID DEHALOGENASE, TYPE II (AFU_ORTHOLOGUE AFUA_2G07750)-RELATED"/>
    <property type="match status" value="1"/>
</dbReference>
<dbReference type="InterPro" id="IPR023214">
    <property type="entry name" value="HAD_sf"/>
</dbReference>
<dbReference type="GO" id="GO:0016787">
    <property type="term" value="F:hydrolase activity"/>
    <property type="evidence" value="ECO:0007669"/>
    <property type="project" value="UniProtKB-KW"/>
</dbReference>
<reference evidence="2 3" key="1">
    <citation type="submission" date="2021-10" db="EMBL/GenBank/DDBJ databases">
        <title>Collection of gut derived symbiotic bacterial strains cultured from healthy donors.</title>
        <authorList>
            <person name="Lin H."/>
            <person name="Littmann E."/>
            <person name="Kohout C."/>
            <person name="Pamer E.G."/>
        </authorList>
    </citation>
    <scope>NUCLEOTIDE SEQUENCE [LARGE SCALE GENOMIC DNA]</scope>
    <source>
        <strain evidence="2 3">DFI.1.165</strain>
    </source>
</reference>
<dbReference type="Pfam" id="PF00702">
    <property type="entry name" value="Hydrolase"/>
    <property type="match status" value="1"/>
</dbReference>
<accession>A0ABS8DF34</accession>
<dbReference type="RefSeq" id="WP_066733541.1">
    <property type="nucleotide sequence ID" value="NZ_JAJCIQ010000003.1"/>
</dbReference>
<gene>
    <name evidence="2" type="ORF">LIZ65_06945</name>
</gene>
<dbReference type="SFLD" id="SFLDS00003">
    <property type="entry name" value="Haloacid_Dehalogenase"/>
    <property type="match status" value="1"/>
</dbReference>
<dbReference type="Gene3D" id="1.10.150.240">
    <property type="entry name" value="Putative phosphatase, domain 2"/>
    <property type="match status" value="1"/>
</dbReference>
<dbReference type="EMBL" id="JAJCIS010000003">
    <property type="protein sequence ID" value="MCB7387023.1"/>
    <property type="molecule type" value="Genomic_DNA"/>
</dbReference>
<evidence type="ECO:0000256" key="1">
    <source>
        <dbReference type="ARBA" id="ARBA00022801"/>
    </source>
</evidence>
<protein>
    <submittedName>
        <fullName evidence="2">HAD family hydrolase</fullName>
    </submittedName>
</protein>
<dbReference type="InterPro" id="IPR023198">
    <property type="entry name" value="PGP-like_dom2"/>
</dbReference>
<dbReference type="Gene3D" id="3.40.50.1000">
    <property type="entry name" value="HAD superfamily/HAD-like"/>
    <property type="match status" value="1"/>
</dbReference>
<evidence type="ECO:0000313" key="2">
    <source>
        <dbReference type="EMBL" id="MCB7387023.1"/>
    </source>
</evidence>
<comment type="caution">
    <text evidence="2">The sequence shown here is derived from an EMBL/GenBank/DDBJ whole genome shotgun (WGS) entry which is preliminary data.</text>
</comment>
<dbReference type="InterPro" id="IPR006439">
    <property type="entry name" value="HAD-SF_hydro_IA"/>
</dbReference>
<name>A0ABS8DF34_9FIRM</name>